<organism evidence="2 3">
    <name type="scientific">Aquarana catesbeiana</name>
    <name type="common">American bullfrog</name>
    <name type="synonym">Rana catesbeiana</name>
    <dbReference type="NCBI Taxonomy" id="8400"/>
    <lineage>
        <taxon>Eukaryota</taxon>
        <taxon>Metazoa</taxon>
        <taxon>Chordata</taxon>
        <taxon>Craniata</taxon>
        <taxon>Vertebrata</taxon>
        <taxon>Euteleostomi</taxon>
        <taxon>Amphibia</taxon>
        <taxon>Batrachia</taxon>
        <taxon>Anura</taxon>
        <taxon>Neobatrachia</taxon>
        <taxon>Ranoidea</taxon>
        <taxon>Ranidae</taxon>
        <taxon>Aquarana</taxon>
    </lineage>
</organism>
<feature type="compositionally biased region" description="Polar residues" evidence="1">
    <location>
        <begin position="18"/>
        <end position="30"/>
    </location>
</feature>
<reference evidence="3" key="1">
    <citation type="journal article" date="2017" name="Nat. Commun.">
        <title>The North American bullfrog draft genome provides insight into hormonal regulation of long noncoding RNA.</title>
        <authorList>
            <person name="Hammond S.A."/>
            <person name="Warren R.L."/>
            <person name="Vandervalk B.P."/>
            <person name="Kucuk E."/>
            <person name="Khan H."/>
            <person name="Gibb E.A."/>
            <person name="Pandoh P."/>
            <person name="Kirk H."/>
            <person name="Zhao Y."/>
            <person name="Jones M."/>
            <person name="Mungall A.J."/>
            <person name="Coope R."/>
            <person name="Pleasance S."/>
            <person name="Moore R.A."/>
            <person name="Holt R.A."/>
            <person name="Round J.M."/>
            <person name="Ohora S."/>
            <person name="Walle B.V."/>
            <person name="Veldhoen N."/>
            <person name="Helbing C.C."/>
            <person name="Birol I."/>
        </authorList>
    </citation>
    <scope>NUCLEOTIDE SEQUENCE [LARGE SCALE GENOMIC DNA]</scope>
</reference>
<dbReference type="Proteomes" id="UP000228934">
    <property type="component" value="Unassembled WGS sequence"/>
</dbReference>
<sequence length="160" mass="16788">MSSQQPDDGKGGEAAGFPSQQQMAPQNDARNPSEELATGPSAAGLCPQLTNDAISICIPQGCLAQQMAPQNDARNPAEELATGPSAAGLCPQLTNDAVSICIPQGCWAVGPYPQQHDEVSPATLSSLQQLEGLQGEGLVRTSPQRRVCSLREAEVCWVYN</sequence>
<dbReference type="EMBL" id="KV922934">
    <property type="protein sequence ID" value="PIN88243.1"/>
    <property type="molecule type" value="Genomic_DNA"/>
</dbReference>
<name>A0A2G9NB00_AQUCT</name>
<evidence type="ECO:0000313" key="3">
    <source>
        <dbReference type="Proteomes" id="UP000228934"/>
    </source>
</evidence>
<feature type="region of interest" description="Disordered" evidence="1">
    <location>
        <begin position="1"/>
        <end position="40"/>
    </location>
</feature>
<proteinExistence type="predicted"/>
<keyword evidence="3" id="KW-1185">Reference proteome</keyword>
<dbReference type="AlphaFoldDB" id="A0A2G9NB00"/>
<evidence type="ECO:0000256" key="1">
    <source>
        <dbReference type="SAM" id="MobiDB-lite"/>
    </source>
</evidence>
<accession>A0A2G9NB00</accession>
<protein>
    <submittedName>
        <fullName evidence="2">Uncharacterized protein</fullName>
    </submittedName>
</protein>
<evidence type="ECO:0000313" key="2">
    <source>
        <dbReference type="EMBL" id="PIN88243.1"/>
    </source>
</evidence>
<gene>
    <name evidence="2" type="ORF">AB205_0219760</name>
</gene>
<feature type="non-terminal residue" evidence="2">
    <location>
        <position position="160"/>
    </location>
</feature>